<dbReference type="AlphaFoldDB" id="A0A5S4FJ39"/>
<reference evidence="1 2" key="1">
    <citation type="submission" date="2019-05" db="EMBL/GenBank/DDBJ databases">
        <title>Draft genome sequence of Nonomuraea turkmeniaca DSM 43926.</title>
        <authorList>
            <person name="Saricaoglu S."/>
            <person name="Isik K."/>
        </authorList>
    </citation>
    <scope>NUCLEOTIDE SEQUENCE [LARGE SCALE GENOMIC DNA]</scope>
    <source>
        <strain evidence="1 2">DSM 43926</strain>
    </source>
</reference>
<keyword evidence="2" id="KW-1185">Reference proteome</keyword>
<proteinExistence type="predicted"/>
<dbReference type="InterPro" id="IPR027417">
    <property type="entry name" value="P-loop_NTPase"/>
</dbReference>
<dbReference type="Proteomes" id="UP000309128">
    <property type="component" value="Unassembled WGS sequence"/>
</dbReference>
<protein>
    <recommendedName>
        <fullName evidence="3">Terminase</fullName>
    </recommendedName>
</protein>
<sequence>MFDDLMSLTPADRRTILEELTPDEARQVYAAAYRVAGSAYALWRDDPTGFCDQVLGTSLWSIPRRFMEALADHKQVAVPSCFGSSKTHSAGQLVLWHSLIHPVGTGITVSLAPLWRQVVRQLWREVRAAHSRAGLPGTIDMAQYKLPDASGMDTVVAYGLAAAPYNEAAVQGIHANHLLLVVEEAGGIAHTIGQNLAGLMVGQNSRMIAIGNPPTDEQNTWFERLCNDPDVHTVPISAYDTPNLTGEKFGLCQSCPGADHSPAVHMVDEAWIRRTIRVHGARSNYVRAKIHAQFPLGVANAVIPADWVQAALDQEEPATGTRLCDLGLAEERDTWKVAGGAWVRLGVDVAADGGDELVIARTVGDLVTIEHTSSGPENADQVQVAHAVLQQIRRAEQLCKKLGTPDPVRVKVDGIGVGWGVASVLRSWRMEGLHHADVVAVVVSEATGREPDEATMRPINKRAEMWLSGRALVRPDEHGATQVRLRIDDMAAAQLSAPKLTTSAAGGYSVIEPKAVMKKRGVHSPDRAEAALLSVYEPLVVEEDDPWRILV</sequence>
<dbReference type="OrthoDB" id="9775154at2"/>
<comment type="caution">
    <text evidence="1">The sequence shown here is derived from an EMBL/GenBank/DDBJ whole genome shotgun (WGS) entry which is preliminary data.</text>
</comment>
<evidence type="ECO:0008006" key="3">
    <source>
        <dbReference type="Google" id="ProtNLM"/>
    </source>
</evidence>
<accession>A0A5S4FJ39</accession>
<evidence type="ECO:0000313" key="1">
    <source>
        <dbReference type="EMBL" id="TMR09082.1"/>
    </source>
</evidence>
<dbReference type="EMBL" id="VCKY01000253">
    <property type="protein sequence ID" value="TMR09082.1"/>
    <property type="molecule type" value="Genomic_DNA"/>
</dbReference>
<dbReference type="Gene3D" id="3.30.420.240">
    <property type="match status" value="1"/>
</dbReference>
<dbReference type="RefSeq" id="WP_138672763.1">
    <property type="nucleotide sequence ID" value="NZ_VCKY01000253.1"/>
</dbReference>
<name>A0A5S4FJ39_9ACTN</name>
<gene>
    <name evidence="1" type="ORF">ETD86_45045</name>
</gene>
<organism evidence="1 2">
    <name type="scientific">Nonomuraea turkmeniaca</name>
    <dbReference type="NCBI Taxonomy" id="103838"/>
    <lineage>
        <taxon>Bacteria</taxon>
        <taxon>Bacillati</taxon>
        <taxon>Actinomycetota</taxon>
        <taxon>Actinomycetes</taxon>
        <taxon>Streptosporangiales</taxon>
        <taxon>Streptosporangiaceae</taxon>
        <taxon>Nonomuraea</taxon>
    </lineage>
</organism>
<dbReference type="Gene3D" id="3.40.50.300">
    <property type="entry name" value="P-loop containing nucleotide triphosphate hydrolases"/>
    <property type="match status" value="1"/>
</dbReference>
<evidence type="ECO:0000313" key="2">
    <source>
        <dbReference type="Proteomes" id="UP000309128"/>
    </source>
</evidence>